<keyword evidence="3" id="KW-0813">Transport</keyword>
<organism evidence="10">
    <name type="scientific">freshwater metagenome</name>
    <dbReference type="NCBI Taxonomy" id="449393"/>
    <lineage>
        <taxon>unclassified sequences</taxon>
        <taxon>metagenomes</taxon>
        <taxon>ecological metagenomes</taxon>
    </lineage>
</organism>
<protein>
    <submittedName>
        <fullName evidence="10">Unannotated protein</fullName>
    </submittedName>
</protein>
<feature type="transmembrane region" description="Helical" evidence="8">
    <location>
        <begin position="185"/>
        <end position="207"/>
    </location>
</feature>
<sequence length="243" mass="26102">MTRELVSTFRALRSRKVAGLTALAGVLIFINWLFYIIASLTGHVVEASLGYFINPLVTVLLGVIVLGEKLRPLQWAALGFAAVAVVILVVGYGQFPWLAFVLAGSFGVYGLVKNRVGSRLSSTASLTLETAWLLPVAIAILVWESVSGTLAAGSDPGFFFLLALAGPITAIPLLLFGAAARRVPLAWMGFMQYVSPTIQLLVGVLVLSEPMPLQRLLGFVMVWVGLVVLAIDVIRAERRPISQ</sequence>
<dbReference type="PANTHER" id="PTHR32322">
    <property type="entry name" value="INNER MEMBRANE TRANSPORTER"/>
    <property type="match status" value="1"/>
</dbReference>
<feature type="transmembrane region" description="Helical" evidence="8">
    <location>
        <begin position="17"/>
        <end position="37"/>
    </location>
</feature>
<feature type="transmembrane region" description="Helical" evidence="8">
    <location>
        <begin position="213"/>
        <end position="234"/>
    </location>
</feature>
<name>A0A6J6FLA7_9ZZZZ</name>
<keyword evidence="4" id="KW-1003">Cell membrane</keyword>
<evidence type="ECO:0000259" key="9">
    <source>
        <dbReference type="Pfam" id="PF00892"/>
    </source>
</evidence>
<evidence type="ECO:0000256" key="7">
    <source>
        <dbReference type="ARBA" id="ARBA00023136"/>
    </source>
</evidence>
<dbReference type="EMBL" id="CAEZUE010000028">
    <property type="protein sequence ID" value="CAB4587764.1"/>
    <property type="molecule type" value="Genomic_DNA"/>
</dbReference>
<evidence type="ECO:0000256" key="2">
    <source>
        <dbReference type="ARBA" id="ARBA00007362"/>
    </source>
</evidence>
<feature type="transmembrane region" description="Helical" evidence="8">
    <location>
        <begin position="73"/>
        <end position="89"/>
    </location>
</feature>
<dbReference type="InterPro" id="IPR050638">
    <property type="entry name" value="AA-Vitamin_Transporters"/>
</dbReference>
<dbReference type="NCBIfam" id="TIGR00688">
    <property type="entry name" value="rarD"/>
    <property type="match status" value="1"/>
</dbReference>
<proteinExistence type="inferred from homology"/>
<feature type="transmembrane region" description="Helical" evidence="8">
    <location>
        <begin position="124"/>
        <end position="146"/>
    </location>
</feature>
<evidence type="ECO:0000256" key="5">
    <source>
        <dbReference type="ARBA" id="ARBA00022692"/>
    </source>
</evidence>
<dbReference type="InterPro" id="IPR037185">
    <property type="entry name" value="EmrE-like"/>
</dbReference>
<evidence type="ECO:0000256" key="4">
    <source>
        <dbReference type="ARBA" id="ARBA00022475"/>
    </source>
</evidence>
<accession>A0A6J6FLA7</accession>
<dbReference type="AlphaFoldDB" id="A0A6J6FLA7"/>
<reference evidence="10" key="1">
    <citation type="submission" date="2020-05" db="EMBL/GenBank/DDBJ databases">
        <authorList>
            <person name="Chiriac C."/>
            <person name="Salcher M."/>
            <person name="Ghai R."/>
            <person name="Kavagutti S V."/>
        </authorList>
    </citation>
    <scope>NUCLEOTIDE SEQUENCE</scope>
</reference>
<dbReference type="PANTHER" id="PTHR32322:SF2">
    <property type="entry name" value="EAMA DOMAIN-CONTAINING PROTEIN"/>
    <property type="match status" value="1"/>
</dbReference>
<dbReference type="GO" id="GO:0005886">
    <property type="term" value="C:plasma membrane"/>
    <property type="evidence" value="ECO:0007669"/>
    <property type="project" value="UniProtKB-SubCell"/>
</dbReference>
<feature type="transmembrane region" description="Helical" evidence="8">
    <location>
        <begin position="158"/>
        <end position="178"/>
    </location>
</feature>
<evidence type="ECO:0000256" key="1">
    <source>
        <dbReference type="ARBA" id="ARBA00004651"/>
    </source>
</evidence>
<comment type="similarity">
    <text evidence="2">Belongs to the EamA transporter family.</text>
</comment>
<dbReference type="InterPro" id="IPR004626">
    <property type="entry name" value="RarD"/>
</dbReference>
<evidence type="ECO:0000256" key="3">
    <source>
        <dbReference type="ARBA" id="ARBA00022448"/>
    </source>
</evidence>
<keyword evidence="6 8" id="KW-1133">Transmembrane helix</keyword>
<evidence type="ECO:0000256" key="8">
    <source>
        <dbReference type="SAM" id="Phobius"/>
    </source>
</evidence>
<gene>
    <name evidence="10" type="ORF">UFOPK1788_00337</name>
</gene>
<evidence type="ECO:0000313" key="10">
    <source>
        <dbReference type="EMBL" id="CAB4587764.1"/>
    </source>
</evidence>
<feature type="domain" description="EamA" evidence="9">
    <location>
        <begin position="19"/>
        <end position="89"/>
    </location>
</feature>
<feature type="transmembrane region" description="Helical" evidence="8">
    <location>
        <begin position="95"/>
        <end position="112"/>
    </location>
</feature>
<feature type="transmembrane region" description="Helical" evidence="8">
    <location>
        <begin position="49"/>
        <end position="66"/>
    </location>
</feature>
<evidence type="ECO:0000256" key="6">
    <source>
        <dbReference type="ARBA" id="ARBA00022989"/>
    </source>
</evidence>
<comment type="subcellular location">
    <subcellularLocation>
        <location evidence="1">Cell membrane</location>
        <topology evidence="1">Multi-pass membrane protein</topology>
    </subcellularLocation>
</comment>
<keyword evidence="5 8" id="KW-0812">Transmembrane</keyword>
<keyword evidence="7 8" id="KW-0472">Membrane</keyword>
<dbReference type="Pfam" id="PF00892">
    <property type="entry name" value="EamA"/>
    <property type="match status" value="1"/>
</dbReference>
<dbReference type="SUPFAM" id="SSF103481">
    <property type="entry name" value="Multidrug resistance efflux transporter EmrE"/>
    <property type="match status" value="2"/>
</dbReference>
<dbReference type="InterPro" id="IPR000620">
    <property type="entry name" value="EamA_dom"/>
</dbReference>